<evidence type="ECO:0000256" key="1">
    <source>
        <dbReference type="ARBA" id="ARBA00004167"/>
    </source>
</evidence>
<keyword evidence="6" id="KW-0472">Membrane</keyword>
<keyword evidence="8" id="KW-0503">Monooxygenase</keyword>
<keyword evidence="3" id="KW-0812">Transmembrane</keyword>
<dbReference type="InterPro" id="IPR017972">
    <property type="entry name" value="Cyt_P450_CS"/>
</dbReference>
<comment type="similarity">
    <text evidence="2 8">Belongs to the cytochrome P450 family.</text>
</comment>
<accession>B9SVN6</accession>
<evidence type="ECO:0000313" key="10">
    <source>
        <dbReference type="Proteomes" id="UP000008311"/>
    </source>
</evidence>
<dbReference type="EMBL" id="EQ974170">
    <property type="protein sequence ID" value="EEF32355.1"/>
    <property type="molecule type" value="Genomic_DNA"/>
</dbReference>
<evidence type="ECO:0000313" key="9">
    <source>
        <dbReference type="EMBL" id="EEF32355.1"/>
    </source>
</evidence>
<dbReference type="PANTHER" id="PTHR47956">
    <property type="entry name" value="CYTOCHROME P450 71B11-RELATED"/>
    <property type="match status" value="1"/>
</dbReference>
<evidence type="ECO:0000256" key="7">
    <source>
        <dbReference type="PIRSR" id="PIRSR602401-1"/>
    </source>
</evidence>
<keyword evidence="5 8" id="KW-0560">Oxidoreductase</keyword>
<name>B9SVN6_RICCO</name>
<evidence type="ECO:0000256" key="3">
    <source>
        <dbReference type="ARBA" id="ARBA00022692"/>
    </source>
</evidence>
<comment type="subcellular location">
    <subcellularLocation>
        <location evidence="1">Membrane</location>
        <topology evidence="1">Single-pass membrane protein</topology>
    </subcellularLocation>
</comment>
<dbReference type="PANTHER" id="PTHR47956:SF17">
    <property type="entry name" value="CYTOCHROME P450 71B36-LIKE"/>
    <property type="match status" value="1"/>
</dbReference>
<dbReference type="GO" id="GO:0004497">
    <property type="term" value="F:monooxygenase activity"/>
    <property type="evidence" value="ECO:0007669"/>
    <property type="project" value="UniProtKB-KW"/>
</dbReference>
<keyword evidence="7 8" id="KW-0479">Metal-binding</keyword>
<organism evidence="9 10">
    <name type="scientific">Ricinus communis</name>
    <name type="common">Castor bean</name>
    <dbReference type="NCBI Taxonomy" id="3988"/>
    <lineage>
        <taxon>Eukaryota</taxon>
        <taxon>Viridiplantae</taxon>
        <taxon>Streptophyta</taxon>
        <taxon>Embryophyta</taxon>
        <taxon>Tracheophyta</taxon>
        <taxon>Spermatophyta</taxon>
        <taxon>Magnoliopsida</taxon>
        <taxon>eudicotyledons</taxon>
        <taxon>Gunneridae</taxon>
        <taxon>Pentapetalae</taxon>
        <taxon>rosids</taxon>
        <taxon>fabids</taxon>
        <taxon>Malpighiales</taxon>
        <taxon>Euphorbiaceae</taxon>
        <taxon>Acalyphoideae</taxon>
        <taxon>Acalypheae</taxon>
        <taxon>Ricinus</taxon>
    </lineage>
</organism>
<dbReference type="InterPro" id="IPR001128">
    <property type="entry name" value="Cyt_P450"/>
</dbReference>
<dbReference type="Proteomes" id="UP000008311">
    <property type="component" value="Unassembled WGS sequence"/>
</dbReference>
<comment type="cofactor">
    <cofactor evidence="7">
        <name>heme</name>
        <dbReference type="ChEBI" id="CHEBI:30413"/>
    </cofactor>
</comment>
<dbReference type="PRINTS" id="PR00463">
    <property type="entry name" value="EP450I"/>
</dbReference>
<proteinExistence type="inferred from homology"/>
<dbReference type="AlphaFoldDB" id="B9SVN6"/>
<dbReference type="STRING" id="3988.B9SVN6"/>
<evidence type="ECO:0000256" key="8">
    <source>
        <dbReference type="RuleBase" id="RU000461"/>
    </source>
</evidence>
<dbReference type="InterPro" id="IPR050193">
    <property type="entry name" value="Cytochrome_P450_71"/>
</dbReference>
<dbReference type="InterPro" id="IPR036396">
    <property type="entry name" value="Cyt_P450_sf"/>
</dbReference>
<reference evidence="10" key="1">
    <citation type="journal article" date="2010" name="Nat. Biotechnol.">
        <title>Draft genome sequence of the oilseed species Ricinus communis.</title>
        <authorList>
            <person name="Chan A.P."/>
            <person name="Crabtree J."/>
            <person name="Zhao Q."/>
            <person name="Lorenzi H."/>
            <person name="Orvis J."/>
            <person name="Puiu D."/>
            <person name="Melake-Berhan A."/>
            <person name="Jones K.M."/>
            <person name="Redman J."/>
            <person name="Chen G."/>
            <person name="Cahoon E.B."/>
            <person name="Gedil M."/>
            <person name="Stanke M."/>
            <person name="Haas B.J."/>
            <person name="Wortman J.R."/>
            <person name="Fraser-Liggett C.M."/>
            <person name="Ravel J."/>
            <person name="Rabinowicz P.D."/>
        </authorList>
    </citation>
    <scope>NUCLEOTIDE SEQUENCE [LARGE SCALE GENOMIC DNA]</scope>
    <source>
        <strain evidence="10">cv. Hale</strain>
    </source>
</reference>
<evidence type="ECO:0000256" key="6">
    <source>
        <dbReference type="ARBA" id="ARBA00023136"/>
    </source>
</evidence>
<gene>
    <name evidence="9" type="ORF">RCOM_0794280</name>
</gene>
<dbReference type="InterPro" id="IPR002401">
    <property type="entry name" value="Cyt_P450_E_grp-I"/>
</dbReference>
<evidence type="ECO:0000256" key="2">
    <source>
        <dbReference type="ARBA" id="ARBA00010617"/>
    </source>
</evidence>
<sequence length="112" mass="12819">MIQVNAWAIGRDPKYWKDPEEFFPERFADGSPDFKGKDYEFLPFGAGRRMCVGMNLGTITVEFVLANLVYCFDWKLPDGMQKEDINMEEQAGVSLTVSKKTPLCLVPVKYLQ</sequence>
<feature type="binding site" description="axial binding residue" evidence="7">
    <location>
        <position position="51"/>
    </location>
    <ligand>
        <name>heme</name>
        <dbReference type="ChEBI" id="CHEBI:30413"/>
    </ligand>
    <ligandPart>
        <name>Fe</name>
        <dbReference type="ChEBI" id="CHEBI:18248"/>
    </ligandPart>
</feature>
<protein>
    <submittedName>
        <fullName evidence="9">Cytochrome P450, putative</fullName>
        <ecNumber evidence="9">1.14.13.68</ecNumber>
    </submittedName>
</protein>
<keyword evidence="10" id="KW-1185">Reference proteome</keyword>
<dbReference type="SUPFAM" id="SSF48264">
    <property type="entry name" value="Cytochrome P450"/>
    <property type="match status" value="1"/>
</dbReference>
<dbReference type="GO" id="GO:0020037">
    <property type="term" value="F:heme binding"/>
    <property type="evidence" value="ECO:0007669"/>
    <property type="project" value="InterPro"/>
</dbReference>
<keyword evidence="4" id="KW-1133">Transmembrane helix</keyword>
<dbReference type="OrthoDB" id="2789670at2759"/>
<evidence type="ECO:0000256" key="5">
    <source>
        <dbReference type="ARBA" id="ARBA00023002"/>
    </source>
</evidence>
<dbReference type="InParanoid" id="B9SVN6"/>
<dbReference type="Gene3D" id="1.10.630.10">
    <property type="entry name" value="Cytochrome P450"/>
    <property type="match status" value="1"/>
</dbReference>
<dbReference type="EC" id="1.14.13.68" evidence="9"/>
<evidence type="ECO:0000256" key="4">
    <source>
        <dbReference type="ARBA" id="ARBA00022989"/>
    </source>
</evidence>
<keyword evidence="7 8" id="KW-0408">Iron</keyword>
<dbReference type="GO" id="GO:0005506">
    <property type="term" value="F:iron ion binding"/>
    <property type="evidence" value="ECO:0007669"/>
    <property type="project" value="InterPro"/>
</dbReference>
<dbReference type="Pfam" id="PF00067">
    <property type="entry name" value="p450"/>
    <property type="match status" value="1"/>
</dbReference>
<keyword evidence="7 8" id="KW-0349">Heme</keyword>
<dbReference type="GO" id="GO:0016705">
    <property type="term" value="F:oxidoreductase activity, acting on paired donors, with incorporation or reduction of molecular oxygen"/>
    <property type="evidence" value="ECO:0007669"/>
    <property type="project" value="InterPro"/>
</dbReference>
<dbReference type="eggNOG" id="KOG0156">
    <property type="taxonomic scope" value="Eukaryota"/>
</dbReference>
<dbReference type="GO" id="GO:0016020">
    <property type="term" value="C:membrane"/>
    <property type="evidence" value="ECO:0007669"/>
    <property type="project" value="UniProtKB-SubCell"/>
</dbReference>
<dbReference type="PROSITE" id="PS00086">
    <property type="entry name" value="CYTOCHROME_P450"/>
    <property type="match status" value="1"/>
</dbReference>